<feature type="transmembrane region" description="Helical" evidence="1">
    <location>
        <begin position="35"/>
        <end position="56"/>
    </location>
</feature>
<reference evidence="3" key="2">
    <citation type="journal article" date="2021" name="PeerJ">
        <title>Extensive microbial diversity within the chicken gut microbiome revealed by metagenomics and culture.</title>
        <authorList>
            <person name="Gilroy R."/>
            <person name="Ravi A."/>
            <person name="Getino M."/>
            <person name="Pursley I."/>
            <person name="Horton D.L."/>
            <person name="Alikhan N.F."/>
            <person name="Baker D."/>
            <person name="Gharbi K."/>
            <person name="Hall N."/>
            <person name="Watson M."/>
            <person name="Adriaenssens E.M."/>
            <person name="Foster-Nyarko E."/>
            <person name="Jarju S."/>
            <person name="Secka A."/>
            <person name="Antonio M."/>
            <person name="Oren A."/>
            <person name="Chaudhuri R.R."/>
            <person name="La Ragione R."/>
            <person name="Hildebrand F."/>
            <person name="Pallen M.J."/>
        </authorList>
    </citation>
    <scope>NUCLEOTIDE SEQUENCE</scope>
    <source>
        <strain evidence="3">ChiGjej1B1-2707</strain>
    </source>
</reference>
<name>A0A9D1D3L5_9ACTN</name>
<dbReference type="AlphaFoldDB" id="A0A9D1D3L5"/>
<comment type="caution">
    <text evidence="3">The sequence shown here is derived from an EMBL/GenBank/DDBJ whole genome shotgun (WGS) entry which is preliminary data.</text>
</comment>
<dbReference type="Proteomes" id="UP000824261">
    <property type="component" value="Unassembled WGS sequence"/>
</dbReference>
<keyword evidence="1" id="KW-0472">Membrane</keyword>
<evidence type="ECO:0000256" key="1">
    <source>
        <dbReference type="SAM" id="Phobius"/>
    </source>
</evidence>
<dbReference type="Gene3D" id="3.30.565.10">
    <property type="entry name" value="Histidine kinase-like ATPase, C-terminal domain"/>
    <property type="match status" value="1"/>
</dbReference>
<protein>
    <submittedName>
        <fullName evidence="3">GHKL domain-containing protein</fullName>
    </submittedName>
</protein>
<organism evidence="3 4">
    <name type="scientific">Candidatus Aveggerthella stercoripullorum</name>
    <dbReference type="NCBI Taxonomy" id="2840688"/>
    <lineage>
        <taxon>Bacteria</taxon>
        <taxon>Bacillati</taxon>
        <taxon>Actinomycetota</taxon>
        <taxon>Coriobacteriia</taxon>
        <taxon>Eggerthellales</taxon>
        <taxon>Eggerthellaceae</taxon>
        <taxon>Eggerthellaceae incertae sedis</taxon>
        <taxon>Candidatus Aveggerthella</taxon>
    </lineage>
</organism>
<dbReference type="InterPro" id="IPR036890">
    <property type="entry name" value="HATPase_C_sf"/>
</dbReference>
<keyword evidence="1" id="KW-0812">Transmembrane</keyword>
<dbReference type="InterPro" id="IPR032834">
    <property type="entry name" value="NatK-like_C"/>
</dbReference>
<evidence type="ECO:0000313" key="3">
    <source>
        <dbReference type="EMBL" id="HIR02013.1"/>
    </source>
</evidence>
<feature type="transmembrane region" description="Helical" evidence="1">
    <location>
        <begin position="63"/>
        <end position="86"/>
    </location>
</feature>
<keyword evidence="1" id="KW-1133">Transmembrane helix</keyword>
<dbReference type="SUPFAM" id="SSF55874">
    <property type="entry name" value="ATPase domain of HSP90 chaperone/DNA topoisomerase II/histidine kinase"/>
    <property type="match status" value="1"/>
</dbReference>
<proteinExistence type="predicted"/>
<accession>A0A9D1D3L5</accession>
<feature type="domain" description="Sensor histidine kinase NatK-like C-terminal" evidence="2">
    <location>
        <begin position="202"/>
        <end position="298"/>
    </location>
</feature>
<dbReference type="EMBL" id="DVGB01000088">
    <property type="protein sequence ID" value="HIR02013.1"/>
    <property type="molecule type" value="Genomic_DNA"/>
</dbReference>
<reference evidence="3" key="1">
    <citation type="submission" date="2020-10" db="EMBL/GenBank/DDBJ databases">
        <authorList>
            <person name="Gilroy R."/>
        </authorList>
    </citation>
    <scope>NUCLEOTIDE SEQUENCE</scope>
    <source>
        <strain evidence="3">ChiGjej1B1-2707</strain>
    </source>
</reference>
<sequence>MVSAIVCGALSVAVIAVAAARQQRRHGAGEARNRIAVLLVSASQAAIALFVIVGAFHADLPLLAPIVLVASIACAVTDDALFAAIARSGERARDAQRRRLLEETERVEADYREKTSLAEKSASKERDVMLQEIRAVISALEEGRESKAEALLDGIASAGKDRILCSNKAVDALLREKTKDAERRGIAAMVDVDVPEGLPIPTVDLCALFANLMDNALSGCEQVEEASLSLRAGVRGAFFVVEARNDCDPEVAMAGVQNSASLGDEHGWGLGIVGDIASRHGGISESAVEGDQFSTTVLLSLANAR</sequence>
<evidence type="ECO:0000313" key="4">
    <source>
        <dbReference type="Proteomes" id="UP000824261"/>
    </source>
</evidence>
<gene>
    <name evidence="3" type="ORF">IAA69_07120</name>
</gene>
<evidence type="ECO:0000259" key="2">
    <source>
        <dbReference type="Pfam" id="PF14501"/>
    </source>
</evidence>
<dbReference type="Pfam" id="PF14501">
    <property type="entry name" value="HATPase_c_5"/>
    <property type="match status" value="1"/>
</dbReference>